<dbReference type="SUPFAM" id="SSF51338">
    <property type="entry name" value="Composite domain of metallo-dependent hydrolases"/>
    <property type="match status" value="1"/>
</dbReference>
<dbReference type="OrthoDB" id="9767366at2"/>
<protein>
    <submittedName>
        <fullName evidence="2">Metal-dependent hydrolase</fullName>
    </submittedName>
</protein>
<dbReference type="PANTHER" id="PTHR22642">
    <property type="entry name" value="IMIDAZOLONEPROPIONASE"/>
    <property type="match status" value="1"/>
</dbReference>
<accession>A0A221MI27</accession>
<gene>
    <name evidence="2" type="ORF">CFK40_06340</name>
</gene>
<name>A0A221MI27_9BACI</name>
<evidence type="ECO:0000313" key="2">
    <source>
        <dbReference type="EMBL" id="ASN07313.1"/>
    </source>
</evidence>
<feature type="domain" description="Amidohydrolase 3" evidence="1">
    <location>
        <begin position="21"/>
        <end position="506"/>
    </location>
</feature>
<dbReference type="AlphaFoldDB" id="A0A221MI27"/>
<dbReference type="InterPro" id="IPR032466">
    <property type="entry name" value="Metal_Hydrolase"/>
</dbReference>
<dbReference type="InterPro" id="IPR011059">
    <property type="entry name" value="Metal-dep_hydrolase_composite"/>
</dbReference>
<dbReference type="Proteomes" id="UP000204391">
    <property type="component" value="Chromosome"/>
</dbReference>
<evidence type="ECO:0000313" key="3">
    <source>
        <dbReference type="Proteomes" id="UP000204391"/>
    </source>
</evidence>
<dbReference type="GO" id="GO:0016810">
    <property type="term" value="F:hydrolase activity, acting on carbon-nitrogen (but not peptide) bonds"/>
    <property type="evidence" value="ECO:0007669"/>
    <property type="project" value="InterPro"/>
</dbReference>
<dbReference type="Gene3D" id="2.30.40.10">
    <property type="entry name" value="Urease, subunit C, domain 1"/>
    <property type="match status" value="1"/>
</dbReference>
<dbReference type="EMBL" id="CP022437">
    <property type="protein sequence ID" value="ASN07313.1"/>
    <property type="molecule type" value="Genomic_DNA"/>
</dbReference>
<dbReference type="InterPro" id="IPR033932">
    <property type="entry name" value="YtcJ-like"/>
</dbReference>
<dbReference type="CDD" id="cd01300">
    <property type="entry name" value="YtcJ_like"/>
    <property type="match status" value="1"/>
</dbReference>
<dbReference type="Gene3D" id="3.20.20.140">
    <property type="entry name" value="Metal-dependent hydrolases"/>
    <property type="match status" value="1"/>
</dbReference>
<keyword evidence="3" id="KW-1185">Reference proteome</keyword>
<proteinExistence type="predicted"/>
<dbReference type="KEGG" id="vne:CFK40_06340"/>
<dbReference type="SUPFAM" id="SSF51556">
    <property type="entry name" value="Metallo-dependent hydrolases"/>
    <property type="match status" value="1"/>
</dbReference>
<evidence type="ECO:0000259" key="1">
    <source>
        <dbReference type="Pfam" id="PF07969"/>
    </source>
</evidence>
<organism evidence="2 3">
    <name type="scientific">Virgibacillus necropolis</name>
    <dbReference type="NCBI Taxonomy" id="163877"/>
    <lineage>
        <taxon>Bacteria</taxon>
        <taxon>Bacillati</taxon>
        <taxon>Bacillota</taxon>
        <taxon>Bacilli</taxon>
        <taxon>Bacillales</taxon>
        <taxon>Bacillaceae</taxon>
        <taxon>Virgibacillus</taxon>
    </lineage>
</organism>
<keyword evidence="2" id="KW-0378">Hydrolase</keyword>
<reference evidence="2 3" key="1">
    <citation type="journal article" date="2003" name="Int. J. Syst. Evol. Microbiol.">
        <title>Virgibacillus carmonensis sp. nov., Virgibacillus necropolis sp. nov. and Virgibacillus picturae sp. nov., three novel species isolated from deteriorated mural paintings, transfer of the species of the genus salibacillus to Virgibacillus, as Virgibacillus marismortui comb. nov. and Virgibacillus salexigens comb. nov., and emended description of the genus Virgibacillus.</title>
        <authorList>
            <person name="Heyrman J."/>
            <person name="Logan N.A."/>
            <person name="Busse H.J."/>
            <person name="Balcaen A."/>
            <person name="Lebbe L."/>
            <person name="Rodriguez-Diaz M."/>
            <person name="Swings J."/>
            <person name="De Vos P."/>
        </authorList>
    </citation>
    <scope>NUCLEOTIDE SEQUENCE [LARGE SCALE GENOMIC DNA]</scope>
    <source>
        <strain evidence="2 3">LMG 19488</strain>
    </source>
</reference>
<dbReference type="Gene3D" id="3.10.310.70">
    <property type="match status" value="1"/>
</dbReference>
<dbReference type="Pfam" id="PF07969">
    <property type="entry name" value="Amidohydro_3"/>
    <property type="match status" value="1"/>
</dbReference>
<sequence>MDGEKIQSINNGLTKETGSHVVDCDRRVVSAGFNDSHMHLLRYGLMKKELDFRDVTSYKEMKRLISNRFNEEKMEEHDWVVGRGLIDSQLTDIDHSLTADDLEELEYDKPAFFLHEDGHECVVNYEALKILQQEPALLKNHETFIETDRNGNWTGRFKDTAVHFIKFNFRQKNEDEIYEAVQDAVPHLLEKGITSVHTDDLNFVGNYNRLFKTYLDLEKDGHLKIDVRLHHYIFNIDDLNYFLRTTNKRTGEGSERVKVGAIKIFLDGTQRLHTSALRQAYHDKPSTSGNLIYPQDELDEIVQTAHENGMQVAMHAIGDRTVEQALNALEKVDTKKLRHRIIHAQVLAPDLLERLQEVKPYIETQPGFIMNEYDQTANWVGKDQEKFCNPWNTVDKMEIPFTLSSDTPIGPLSPITGIFVAVNRTDTDGNPTGGWLPDEKLSVDRSFQGYSQSAAELEFREHEKGRLTAGHQADLIMLSEHPNEVKTSELNSIEVIETWSRGQRVFQKD</sequence>
<dbReference type="PANTHER" id="PTHR22642:SF2">
    <property type="entry name" value="PROTEIN LONG AFTER FAR-RED 3"/>
    <property type="match status" value="1"/>
</dbReference>
<dbReference type="InterPro" id="IPR013108">
    <property type="entry name" value="Amidohydro_3"/>
</dbReference>